<evidence type="ECO:0000256" key="4">
    <source>
        <dbReference type="ARBA" id="ARBA00022771"/>
    </source>
</evidence>
<sequence>VKMQQLSGGYYEPPLKFVNRPDDITLDNDPDTMRVEMSCGHAVTSESLTQWCRSVLEQGQYKFTCPAIKDNTTVKCNAAWPYEEVRRVALLTDEEQVNFEETIARIAASEYFEYKSCPGCRSFIMRKDMSNMCVHCTICSAEKGKTFYFCWQCLRKWKGPAPRSDHCNNEGCINPDVQRLKNCISVTLTQVENVVCPSMRACPTCGRLVEHSGQACKNMRCMRCQVEFCFICLKTKSVCSKTSWPYKACPGGVAPPQEAIPVWKK</sequence>
<evidence type="ECO:0000259" key="7">
    <source>
        <dbReference type="PROSITE" id="PS51873"/>
    </source>
</evidence>
<evidence type="ECO:0000256" key="1">
    <source>
        <dbReference type="ARBA" id="ARBA00022679"/>
    </source>
</evidence>
<keyword evidence="4" id="KW-0863">Zinc-finger</keyword>
<evidence type="ECO:0000313" key="8">
    <source>
        <dbReference type="Ensembl" id="ENSDCDP00010003285.1"/>
    </source>
</evidence>
<reference evidence="8 9" key="1">
    <citation type="submission" date="2020-06" db="EMBL/GenBank/DDBJ databases">
        <authorList>
            <consortium name="Wellcome Sanger Institute Data Sharing"/>
        </authorList>
    </citation>
    <scope>NUCLEOTIDE SEQUENCE [LARGE SCALE GENOMIC DNA]</scope>
</reference>
<dbReference type="InterPro" id="IPR044066">
    <property type="entry name" value="TRIAD_supradom"/>
</dbReference>
<keyword evidence="1" id="KW-0808">Transferase</keyword>
<evidence type="ECO:0000256" key="2">
    <source>
        <dbReference type="ARBA" id="ARBA00022723"/>
    </source>
</evidence>
<reference evidence="8" key="2">
    <citation type="submission" date="2025-08" db="UniProtKB">
        <authorList>
            <consortium name="Ensembl"/>
        </authorList>
    </citation>
    <scope>IDENTIFICATION</scope>
</reference>
<evidence type="ECO:0000313" key="9">
    <source>
        <dbReference type="Proteomes" id="UP000694580"/>
    </source>
</evidence>
<keyword evidence="5" id="KW-0833">Ubl conjugation pathway</keyword>
<dbReference type="GO" id="GO:0016740">
    <property type="term" value="F:transferase activity"/>
    <property type="evidence" value="ECO:0007669"/>
    <property type="project" value="UniProtKB-KW"/>
</dbReference>
<dbReference type="Proteomes" id="UP000694580">
    <property type="component" value="Chromosome 1"/>
</dbReference>
<organism evidence="8 9">
    <name type="scientific">Denticeps clupeoides</name>
    <name type="common">denticle herring</name>
    <dbReference type="NCBI Taxonomy" id="299321"/>
    <lineage>
        <taxon>Eukaryota</taxon>
        <taxon>Metazoa</taxon>
        <taxon>Chordata</taxon>
        <taxon>Craniata</taxon>
        <taxon>Vertebrata</taxon>
        <taxon>Euteleostomi</taxon>
        <taxon>Actinopterygii</taxon>
        <taxon>Neopterygii</taxon>
        <taxon>Teleostei</taxon>
        <taxon>Clupei</taxon>
        <taxon>Clupeiformes</taxon>
        <taxon>Denticipitoidei</taxon>
        <taxon>Denticipitidae</taxon>
        <taxon>Denticeps</taxon>
    </lineage>
</organism>
<proteinExistence type="predicted"/>
<dbReference type="PROSITE" id="PS51873">
    <property type="entry name" value="TRIAD"/>
    <property type="match status" value="1"/>
</dbReference>
<dbReference type="SUPFAM" id="SSF57850">
    <property type="entry name" value="RING/U-box"/>
    <property type="match status" value="1"/>
</dbReference>
<protein>
    <recommendedName>
        <fullName evidence="7">RING-type domain-containing protein</fullName>
    </recommendedName>
</protein>
<evidence type="ECO:0000256" key="5">
    <source>
        <dbReference type="ARBA" id="ARBA00022786"/>
    </source>
</evidence>
<keyword evidence="6" id="KW-0862">Zinc</keyword>
<dbReference type="GeneTree" id="ENSGT00510000050415"/>
<gene>
    <name evidence="8" type="primary">LOC114799267</name>
</gene>
<reference evidence="8" key="3">
    <citation type="submission" date="2025-09" db="UniProtKB">
        <authorList>
            <consortium name="Ensembl"/>
        </authorList>
    </citation>
    <scope>IDENTIFICATION</scope>
</reference>
<dbReference type="CDD" id="cd20336">
    <property type="entry name" value="Rcat_RBR"/>
    <property type="match status" value="1"/>
</dbReference>
<accession>A0AAY4A5M5</accession>
<keyword evidence="3" id="KW-0677">Repeat</keyword>
<keyword evidence="2" id="KW-0479">Metal-binding</keyword>
<evidence type="ECO:0000256" key="6">
    <source>
        <dbReference type="ARBA" id="ARBA00022833"/>
    </source>
</evidence>
<keyword evidence="9" id="KW-1185">Reference proteome</keyword>
<feature type="domain" description="RING-type" evidence="7">
    <location>
        <begin position="18"/>
        <end position="253"/>
    </location>
</feature>
<dbReference type="Ensembl" id="ENSDCDT00010003409.1">
    <property type="protein sequence ID" value="ENSDCDP00010003285.1"/>
    <property type="gene ID" value="ENSDCDG00010001510.1"/>
</dbReference>
<dbReference type="Gene3D" id="1.20.120.1750">
    <property type="match status" value="1"/>
</dbReference>
<dbReference type="GO" id="GO:0008270">
    <property type="term" value="F:zinc ion binding"/>
    <property type="evidence" value="ECO:0007669"/>
    <property type="project" value="UniProtKB-KW"/>
</dbReference>
<dbReference type="FunFam" id="1.20.120.1750:FF:000040">
    <property type="entry name" value="RBR-type E3 ubiquitin transferase"/>
    <property type="match status" value="1"/>
</dbReference>
<name>A0AAY4A5M5_9TELE</name>
<evidence type="ECO:0000256" key="3">
    <source>
        <dbReference type="ARBA" id="ARBA00022737"/>
    </source>
</evidence>
<dbReference type="AlphaFoldDB" id="A0AAY4A5M5"/>